<reference evidence="4 5" key="1">
    <citation type="journal article" date="2014" name="BMC Genomics">
        <title>Comparative genome sequencing reveals chemotype-specific gene clusters in the toxigenic black mold Stachybotrys.</title>
        <authorList>
            <person name="Semeiks J."/>
            <person name="Borek D."/>
            <person name="Otwinowski Z."/>
            <person name="Grishin N.V."/>
        </authorList>
    </citation>
    <scope>NUCLEOTIDE SEQUENCE [LARGE SCALE GENOMIC DNA]</scope>
    <source>
        <strain evidence="4 5">IBT 40285</strain>
    </source>
</reference>
<dbReference type="Proteomes" id="UP000028524">
    <property type="component" value="Unassembled WGS sequence"/>
</dbReference>
<dbReference type="GO" id="GO:0016491">
    <property type="term" value="F:oxidoreductase activity"/>
    <property type="evidence" value="ECO:0007669"/>
    <property type="project" value="UniProtKB-KW"/>
</dbReference>
<evidence type="ECO:0000256" key="1">
    <source>
        <dbReference type="ARBA" id="ARBA00006484"/>
    </source>
</evidence>
<accession>A0A084QH78</accession>
<keyword evidence="2" id="KW-0521">NADP</keyword>
<dbReference type="EMBL" id="KL660743">
    <property type="protein sequence ID" value="KFA63313.1"/>
    <property type="molecule type" value="Genomic_DNA"/>
</dbReference>
<comment type="similarity">
    <text evidence="1">Belongs to the short-chain dehydrogenases/reductases (SDR) family.</text>
</comment>
<name>A0A084QH78_STAC4</name>
<evidence type="ECO:0000313" key="4">
    <source>
        <dbReference type="EMBL" id="KFA63313.1"/>
    </source>
</evidence>
<dbReference type="InterPro" id="IPR036291">
    <property type="entry name" value="NAD(P)-bd_dom_sf"/>
</dbReference>
<dbReference type="OMA" id="FTWFRYA"/>
<protein>
    <submittedName>
        <fullName evidence="4">Uncharacterized protein</fullName>
    </submittedName>
</protein>
<evidence type="ECO:0000256" key="2">
    <source>
        <dbReference type="ARBA" id="ARBA00022857"/>
    </source>
</evidence>
<dbReference type="SUPFAM" id="SSF51735">
    <property type="entry name" value="NAD(P)-binding Rossmann-fold domains"/>
    <property type="match status" value="1"/>
</dbReference>
<proteinExistence type="inferred from homology"/>
<dbReference type="PRINTS" id="PR00081">
    <property type="entry name" value="GDHRDH"/>
</dbReference>
<keyword evidence="3" id="KW-0560">Oxidoreductase</keyword>
<evidence type="ECO:0000256" key="3">
    <source>
        <dbReference type="ARBA" id="ARBA00023002"/>
    </source>
</evidence>
<organism evidence="4 5">
    <name type="scientific">Stachybotrys chlorohalonatus (strain IBT 40285)</name>
    <dbReference type="NCBI Taxonomy" id="1283841"/>
    <lineage>
        <taxon>Eukaryota</taxon>
        <taxon>Fungi</taxon>
        <taxon>Dikarya</taxon>
        <taxon>Ascomycota</taxon>
        <taxon>Pezizomycotina</taxon>
        <taxon>Sordariomycetes</taxon>
        <taxon>Hypocreomycetidae</taxon>
        <taxon>Hypocreales</taxon>
        <taxon>Stachybotryaceae</taxon>
        <taxon>Stachybotrys</taxon>
    </lineage>
</organism>
<gene>
    <name evidence="4" type="ORF">S40285_07632</name>
</gene>
<dbReference type="OrthoDB" id="191139at2759"/>
<dbReference type="HOGENOM" id="CLU_010194_44_6_1"/>
<evidence type="ECO:0000313" key="5">
    <source>
        <dbReference type="Proteomes" id="UP000028524"/>
    </source>
</evidence>
<dbReference type="InterPro" id="IPR002347">
    <property type="entry name" value="SDR_fam"/>
</dbReference>
<keyword evidence="5" id="KW-1185">Reference proteome</keyword>
<sequence length="316" mass="34117">MSAKFTDKDVPDLTGYVAIVTGGSMILIADSVASVGNGGIGYETTRVLAQKGARVYIAGRSAERVNKAITDLNKLGKPLDLHFLQLDLLDLKSVKAAAASFNAQEETLDILINNAGDGYETQWQANYVAPHLLTTSLLPKLLSTAARYPEKTRVRVVNVASDLAFFGPKTIDMKDPNLTNTKGLLELQYVKAKVQRYGHSKQAIIRDAFELNTRYASQGVTAYALHPGIVASGLQGSDPRFIGKVTRVLSRFSGVTPLQGALNSLYAATSPSAPKTGAGNFYVPIGKLDQRSDKWRADAKGNAELWDQTESKLKTV</sequence>
<dbReference type="Pfam" id="PF00106">
    <property type="entry name" value="adh_short"/>
    <property type="match status" value="1"/>
</dbReference>
<dbReference type="AlphaFoldDB" id="A0A084QH78"/>
<dbReference type="InParanoid" id="A0A084QH78"/>
<dbReference type="PANTHER" id="PTHR24320">
    <property type="entry name" value="RETINOL DEHYDROGENASE"/>
    <property type="match status" value="1"/>
</dbReference>
<dbReference type="STRING" id="1283841.A0A084QH78"/>
<dbReference type="PANTHER" id="PTHR24320:SF282">
    <property type="entry name" value="WW DOMAIN-CONTAINING OXIDOREDUCTASE"/>
    <property type="match status" value="1"/>
</dbReference>
<dbReference type="Gene3D" id="3.40.50.720">
    <property type="entry name" value="NAD(P)-binding Rossmann-like Domain"/>
    <property type="match status" value="1"/>
</dbReference>